<dbReference type="HAMAP" id="MF_00514">
    <property type="entry name" value="Ribosomal_bL35"/>
    <property type="match status" value="1"/>
</dbReference>
<dbReference type="InterPro" id="IPR001706">
    <property type="entry name" value="Ribosomal_bL35"/>
</dbReference>
<dbReference type="Pfam" id="PF01632">
    <property type="entry name" value="Ribosomal_L35p"/>
    <property type="match status" value="1"/>
</dbReference>
<name>A0ABQ7X246_BRANA</name>
<dbReference type="Proteomes" id="UP000824890">
    <property type="component" value="Unassembled WGS sequence"/>
</dbReference>
<dbReference type="InterPro" id="IPR037229">
    <property type="entry name" value="Ribosomal_bL35_sf"/>
</dbReference>
<dbReference type="InterPro" id="IPR021137">
    <property type="entry name" value="Ribosomal_bL35-like"/>
</dbReference>
<dbReference type="PANTHER" id="PTHR33343:SF1">
    <property type="entry name" value="LARGE RIBOSOMAL SUBUNIT PROTEIN BL35M"/>
    <property type="match status" value="1"/>
</dbReference>
<keyword evidence="2 4" id="KW-0689">Ribosomal protein</keyword>
<dbReference type="InterPro" id="IPR018265">
    <property type="entry name" value="Ribosomal_bL35_CS"/>
</dbReference>
<dbReference type="SUPFAM" id="SSF143034">
    <property type="entry name" value="L35p-like"/>
    <property type="match status" value="1"/>
</dbReference>
<proteinExistence type="inferred from homology"/>
<dbReference type="PANTHER" id="PTHR33343">
    <property type="entry name" value="54S RIBOSOMAL PROTEIN BL35M"/>
    <property type="match status" value="1"/>
</dbReference>
<comment type="caution">
    <text evidence="5">The sequence shown here is derived from an EMBL/GenBank/DDBJ whole genome shotgun (WGS) entry which is preliminary data.</text>
</comment>
<dbReference type="PRINTS" id="PR00064">
    <property type="entry name" value="RIBOSOMALL35"/>
</dbReference>
<evidence type="ECO:0000256" key="1">
    <source>
        <dbReference type="ARBA" id="ARBA00006598"/>
    </source>
</evidence>
<accession>A0ABQ7X246</accession>
<protein>
    <recommendedName>
        <fullName evidence="4">50S ribosomal protein L35</fullName>
    </recommendedName>
</protein>
<feature type="non-terminal residue" evidence="5">
    <location>
        <position position="1"/>
    </location>
</feature>
<dbReference type="NCBIfam" id="TIGR00001">
    <property type="entry name" value="rpmI_bact"/>
    <property type="match status" value="1"/>
</dbReference>
<evidence type="ECO:0000256" key="3">
    <source>
        <dbReference type="ARBA" id="ARBA00023274"/>
    </source>
</evidence>
<sequence length="131" mass="15212">WRLSPWLPSTLASLPYALLQRSPLTLPFNSLGSARRVLPQLTAFLGFARFFLRDIHRRLSEFSEASDSTVFAHKGYKMKTHKASAKRFRVTGRGKIVRRRSGKQHLLAKKNNKRKLRLSKMHEVSRSDYDM</sequence>
<evidence type="ECO:0000313" key="5">
    <source>
        <dbReference type="EMBL" id="KAH0850009.1"/>
    </source>
</evidence>
<keyword evidence="6" id="KW-1185">Reference proteome</keyword>
<comment type="similarity">
    <text evidence="1 4">Belongs to the bacterial ribosomal protein bL35 family.</text>
</comment>
<evidence type="ECO:0000313" key="6">
    <source>
        <dbReference type="Proteomes" id="UP000824890"/>
    </source>
</evidence>
<reference evidence="5 6" key="1">
    <citation type="submission" date="2021-05" db="EMBL/GenBank/DDBJ databases">
        <title>Genome Assembly of Synthetic Allotetraploid Brassica napus Reveals Homoeologous Exchanges between Subgenomes.</title>
        <authorList>
            <person name="Davis J.T."/>
        </authorList>
    </citation>
    <scope>NUCLEOTIDE SEQUENCE [LARGE SCALE GENOMIC DNA]</scope>
    <source>
        <strain evidence="6">cv. Da-Ae</strain>
        <tissue evidence="5">Seedling</tissue>
    </source>
</reference>
<evidence type="ECO:0000256" key="2">
    <source>
        <dbReference type="ARBA" id="ARBA00022980"/>
    </source>
</evidence>
<evidence type="ECO:0000256" key="4">
    <source>
        <dbReference type="RuleBase" id="RU000568"/>
    </source>
</evidence>
<gene>
    <name evidence="5" type="ORF">HID58_095868</name>
</gene>
<dbReference type="EMBL" id="JAGKQM010002217">
    <property type="protein sequence ID" value="KAH0850009.1"/>
    <property type="molecule type" value="Genomic_DNA"/>
</dbReference>
<dbReference type="PROSITE" id="PS00936">
    <property type="entry name" value="RIBOSOMAL_L35"/>
    <property type="match status" value="1"/>
</dbReference>
<keyword evidence="3 4" id="KW-0687">Ribonucleoprotein</keyword>
<organism evidence="5 6">
    <name type="scientific">Brassica napus</name>
    <name type="common">Rape</name>
    <dbReference type="NCBI Taxonomy" id="3708"/>
    <lineage>
        <taxon>Eukaryota</taxon>
        <taxon>Viridiplantae</taxon>
        <taxon>Streptophyta</taxon>
        <taxon>Embryophyta</taxon>
        <taxon>Tracheophyta</taxon>
        <taxon>Spermatophyta</taxon>
        <taxon>Magnoliopsida</taxon>
        <taxon>eudicotyledons</taxon>
        <taxon>Gunneridae</taxon>
        <taxon>Pentapetalae</taxon>
        <taxon>rosids</taxon>
        <taxon>malvids</taxon>
        <taxon>Brassicales</taxon>
        <taxon>Brassicaceae</taxon>
        <taxon>Brassiceae</taxon>
        <taxon>Brassica</taxon>
    </lineage>
</organism>
<dbReference type="Gene3D" id="4.10.410.60">
    <property type="match status" value="1"/>
</dbReference>